<keyword evidence="3" id="KW-1185">Reference proteome</keyword>
<dbReference type="RefSeq" id="XP_007514415.1">
    <property type="nucleotide sequence ID" value="XM_007514353.1"/>
</dbReference>
<reference evidence="2 3" key="1">
    <citation type="submission" date="2011-10" db="EMBL/GenBank/DDBJ databases">
        <authorList>
            <person name="Genoscope - CEA"/>
        </authorList>
    </citation>
    <scope>NUCLEOTIDE SEQUENCE [LARGE SCALE GENOMIC DNA]</scope>
    <source>
        <strain evidence="2 3">RCC 1105</strain>
    </source>
</reference>
<dbReference type="GeneID" id="19016766"/>
<dbReference type="KEGG" id="bpg:Bathy03g02290"/>
<organism evidence="2 3">
    <name type="scientific">Bathycoccus prasinos</name>
    <dbReference type="NCBI Taxonomy" id="41875"/>
    <lineage>
        <taxon>Eukaryota</taxon>
        <taxon>Viridiplantae</taxon>
        <taxon>Chlorophyta</taxon>
        <taxon>Mamiellophyceae</taxon>
        <taxon>Mamiellales</taxon>
        <taxon>Bathycoccaceae</taxon>
        <taxon>Bathycoccus</taxon>
    </lineage>
</organism>
<dbReference type="EMBL" id="FO082276">
    <property type="protein sequence ID" value="CCO15852.1"/>
    <property type="molecule type" value="Genomic_DNA"/>
</dbReference>
<dbReference type="Proteomes" id="UP000198341">
    <property type="component" value="Chromosome 3"/>
</dbReference>
<accession>K8ECS9</accession>
<proteinExistence type="predicted"/>
<protein>
    <submittedName>
        <fullName evidence="2">Uncharacterized protein</fullName>
    </submittedName>
</protein>
<feature type="region of interest" description="Disordered" evidence="1">
    <location>
        <begin position="80"/>
        <end position="105"/>
    </location>
</feature>
<dbReference type="AlphaFoldDB" id="K8ECS9"/>
<name>K8ECS9_9CHLO</name>
<feature type="compositionally biased region" description="Acidic residues" evidence="1">
    <location>
        <begin position="95"/>
        <end position="105"/>
    </location>
</feature>
<evidence type="ECO:0000313" key="2">
    <source>
        <dbReference type="EMBL" id="CCO15852.1"/>
    </source>
</evidence>
<gene>
    <name evidence="2" type="ORF">Bathy03g02290</name>
</gene>
<evidence type="ECO:0000256" key="1">
    <source>
        <dbReference type="SAM" id="MobiDB-lite"/>
    </source>
</evidence>
<sequence length="272" mass="29459">MKLSFARKEDEALLFTASSSSSSFPKDGGGNILAIGLCDVAGAGVRALKSLTTSRESGGKQLKRRDFELKFTDENGGDLVGKMIGNKNGEKETDKEEEEEEEEDDISALERAIFVKTSDDGEALEDAPAVSLVQFTDDAEENNAVVLSCLAINMMVPERDEASACHAVVRFVREHLENCARKIVFCAAMKLERGVTRGDAEKDVYCFGESETVENEKLTRLDEKATRVRDGLLKGLISGSRCAFGSENVSGIVVPGFAVPRVGGSEMEMENV</sequence>
<evidence type="ECO:0000313" key="3">
    <source>
        <dbReference type="Proteomes" id="UP000198341"/>
    </source>
</evidence>